<keyword evidence="14" id="KW-1185">Reference proteome</keyword>
<feature type="compositionally biased region" description="Basic and acidic residues" evidence="11">
    <location>
        <begin position="192"/>
        <end position="209"/>
    </location>
</feature>
<name>A0AAV5HZC2_9ROSI</name>
<keyword evidence="4" id="KW-0378">Hydrolase</keyword>
<evidence type="ECO:0000256" key="5">
    <source>
        <dbReference type="ARBA" id="ARBA00022842"/>
    </source>
</evidence>
<dbReference type="PANTHER" id="PTHR42648">
    <property type="entry name" value="TRANSPOSASE, PUTATIVE-RELATED"/>
    <property type="match status" value="1"/>
</dbReference>
<keyword evidence="8" id="KW-0808">Transferase</keyword>
<dbReference type="PANTHER" id="PTHR42648:SF11">
    <property type="entry name" value="TRANSPOSON TY4-P GAG-POL POLYPROTEIN"/>
    <property type="match status" value="1"/>
</dbReference>
<evidence type="ECO:0000259" key="12">
    <source>
        <dbReference type="PROSITE" id="PS50994"/>
    </source>
</evidence>
<comment type="caution">
    <text evidence="13">The sequence shown here is derived from an EMBL/GenBank/DDBJ whole genome shotgun (WGS) entry which is preliminary data.</text>
</comment>
<sequence>MEDLLYVKEFHEPVFLEQKLDNMKDEEWRYKDGTPIANHVNDFLGIIKELVNLGIEFDDEVNGLILLNTLPKSWESFRLTTINSFAGGKVTLEITTNRIFEEEKRMRALGIFSQSDIQALVMKNRGRNNGGEYSSKEFKDYYSKHGIRHEKTVPGTPQHNGVAEWTNQEKATRCSREGVEDLTPAKTPSRKIANEEDVHVPEDETKEPTIEEDEASVDGGSNEQGEQHSPQEGGPQLRRSTREHKPSIRYPNSNYLLITKEGEPENFHEVQSHKDKDYWMKAMQEKMNSLHKNNTYELVELPKGRKTLKNKWVFKLKKDVAKMNSIQVVLGLAASMNLELEQLDVKIAFLHGDLHEEIYMDQPKGFEEKGKEQMVCKLNKSLYGLKQAPRQW</sequence>
<keyword evidence="7" id="KW-0695">RNA-directed DNA polymerase</keyword>
<dbReference type="InterPro" id="IPR013103">
    <property type="entry name" value="RVT_2"/>
</dbReference>
<feature type="region of interest" description="Disordered" evidence="11">
    <location>
        <begin position="149"/>
        <end position="252"/>
    </location>
</feature>
<dbReference type="GO" id="GO:0006310">
    <property type="term" value="P:DNA recombination"/>
    <property type="evidence" value="ECO:0007669"/>
    <property type="project" value="UniProtKB-KW"/>
</dbReference>
<keyword evidence="2" id="KW-0479">Metal-binding</keyword>
<dbReference type="AlphaFoldDB" id="A0AAV5HZC2"/>
<reference evidence="13 14" key="1">
    <citation type="journal article" date="2021" name="Commun. Biol.">
        <title>The genome of Shorea leprosula (Dipterocarpaceae) highlights the ecological relevance of drought in aseasonal tropical rainforests.</title>
        <authorList>
            <person name="Ng K.K.S."/>
            <person name="Kobayashi M.J."/>
            <person name="Fawcett J.A."/>
            <person name="Hatakeyama M."/>
            <person name="Paape T."/>
            <person name="Ng C.H."/>
            <person name="Ang C.C."/>
            <person name="Tnah L.H."/>
            <person name="Lee C.T."/>
            <person name="Nishiyama T."/>
            <person name="Sese J."/>
            <person name="O'Brien M.J."/>
            <person name="Copetti D."/>
            <person name="Mohd Noor M.I."/>
            <person name="Ong R.C."/>
            <person name="Putra M."/>
            <person name="Sireger I.Z."/>
            <person name="Indrioko S."/>
            <person name="Kosugi Y."/>
            <person name="Izuno A."/>
            <person name="Isagi Y."/>
            <person name="Lee S.L."/>
            <person name="Shimizu K.K."/>
        </authorList>
    </citation>
    <scope>NUCLEOTIDE SEQUENCE [LARGE SCALE GENOMIC DNA]</scope>
    <source>
        <strain evidence="13">214</strain>
    </source>
</reference>
<dbReference type="GO" id="GO:0015074">
    <property type="term" value="P:DNA integration"/>
    <property type="evidence" value="ECO:0007669"/>
    <property type="project" value="UniProtKB-KW"/>
</dbReference>
<evidence type="ECO:0000256" key="3">
    <source>
        <dbReference type="ARBA" id="ARBA00022759"/>
    </source>
</evidence>
<keyword evidence="9" id="KW-0233">DNA recombination</keyword>
<dbReference type="Pfam" id="PF07727">
    <property type="entry name" value="RVT_2"/>
    <property type="match status" value="1"/>
</dbReference>
<organism evidence="13 14">
    <name type="scientific">Rubroshorea leprosula</name>
    <dbReference type="NCBI Taxonomy" id="152421"/>
    <lineage>
        <taxon>Eukaryota</taxon>
        <taxon>Viridiplantae</taxon>
        <taxon>Streptophyta</taxon>
        <taxon>Embryophyta</taxon>
        <taxon>Tracheophyta</taxon>
        <taxon>Spermatophyta</taxon>
        <taxon>Magnoliopsida</taxon>
        <taxon>eudicotyledons</taxon>
        <taxon>Gunneridae</taxon>
        <taxon>Pentapetalae</taxon>
        <taxon>rosids</taxon>
        <taxon>malvids</taxon>
        <taxon>Malvales</taxon>
        <taxon>Dipterocarpaceae</taxon>
        <taxon>Rubroshorea</taxon>
    </lineage>
</organism>
<dbReference type="GO" id="GO:0003887">
    <property type="term" value="F:DNA-directed DNA polymerase activity"/>
    <property type="evidence" value="ECO:0007669"/>
    <property type="project" value="UniProtKB-KW"/>
</dbReference>
<keyword evidence="8" id="KW-0548">Nucleotidyltransferase</keyword>
<keyword evidence="8" id="KW-0239">DNA-directed DNA polymerase</keyword>
<evidence type="ECO:0000256" key="9">
    <source>
        <dbReference type="ARBA" id="ARBA00023172"/>
    </source>
</evidence>
<dbReference type="GO" id="GO:0046872">
    <property type="term" value="F:metal ion binding"/>
    <property type="evidence" value="ECO:0007669"/>
    <property type="project" value="UniProtKB-KW"/>
</dbReference>
<keyword evidence="10" id="KW-0511">Multifunctional enzyme</keyword>
<gene>
    <name evidence="13" type="ORF">SLEP1_g4493</name>
</gene>
<proteinExistence type="predicted"/>
<dbReference type="GO" id="GO:0003676">
    <property type="term" value="F:nucleic acid binding"/>
    <property type="evidence" value="ECO:0007669"/>
    <property type="project" value="InterPro"/>
</dbReference>
<dbReference type="Pfam" id="PF14223">
    <property type="entry name" value="Retrotran_gag_2"/>
    <property type="match status" value="1"/>
</dbReference>
<dbReference type="InterPro" id="IPR001584">
    <property type="entry name" value="Integrase_cat-core"/>
</dbReference>
<dbReference type="GO" id="GO:0003964">
    <property type="term" value="F:RNA-directed DNA polymerase activity"/>
    <property type="evidence" value="ECO:0007669"/>
    <property type="project" value="UniProtKB-KW"/>
</dbReference>
<keyword evidence="1" id="KW-0540">Nuclease</keyword>
<dbReference type="EMBL" id="BPVZ01000004">
    <property type="protein sequence ID" value="GKU90504.1"/>
    <property type="molecule type" value="Genomic_DNA"/>
</dbReference>
<feature type="compositionally biased region" description="Polar residues" evidence="11">
    <location>
        <begin position="155"/>
        <end position="169"/>
    </location>
</feature>
<dbReference type="GO" id="GO:0016787">
    <property type="term" value="F:hydrolase activity"/>
    <property type="evidence" value="ECO:0007669"/>
    <property type="project" value="UniProtKB-KW"/>
</dbReference>
<evidence type="ECO:0000313" key="13">
    <source>
        <dbReference type="EMBL" id="GKU90504.1"/>
    </source>
</evidence>
<evidence type="ECO:0000256" key="2">
    <source>
        <dbReference type="ARBA" id="ARBA00022723"/>
    </source>
</evidence>
<keyword evidence="5" id="KW-0460">Magnesium</keyword>
<protein>
    <recommendedName>
        <fullName evidence="12">Integrase catalytic domain-containing protein</fullName>
    </recommendedName>
</protein>
<evidence type="ECO:0000256" key="1">
    <source>
        <dbReference type="ARBA" id="ARBA00022722"/>
    </source>
</evidence>
<evidence type="ECO:0000313" key="14">
    <source>
        <dbReference type="Proteomes" id="UP001054252"/>
    </source>
</evidence>
<evidence type="ECO:0000256" key="8">
    <source>
        <dbReference type="ARBA" id="ARBA00022932"/>
    </source>
</evidence>
<accession>A0AAV5HZC2</accession>
<dbReference type="PROSITE" id="PS50994">
    <property type="entry name" value="INTEGRASE"/>
    <property type="match status" value="1"/>
</dbReference>
<evidence type="ECO:0000256" key="7">
    <source>
        <dbReference type="ARBA" id="ARBA00022918"/>
    </source>
</evidence>
<dbReference type="InterPro" id="IPR036397">
    <property type="entry name" value="RNaseH_sf"/>
</dbReference>
<feature type="domain" description="Integrase catalytic" evidence="12">
    <location>
        <begin position="31"/>
        <end position="168"/>
    </location>
</feature>
<keyword evidence="3" id="KW-0255">Endonuclease</keyword>
<evidence type="ECO:0000256" key="11">
    <source>
        <dbReference type="SAM" id="MobiDB-lite"/>
    </source>
</evidence>
<evidence type="ECO:0000256" key="4">
    <source>
        <dbReference type="ARBA" id="ARBA00022801"/>
    </source>
</evidence>
<dbReference type="InterPro" id="IPR012337">
    <property type="entry name" value="RNaseH-like_sf"/>
</dbReference>
<evidence type="ECO:0000256" key="10">
    <source>
        <dbReference type="ARBA" id="ARBA00023268"/>
    </source>
</evidence>
<dbReference type="GO" id="GO:0004519">
    <property type="term" value="F:endonuclease activity"/>
    <property type="evidence" value="ECO:0007669"/>
    <property type="project" value="UniProtKB-KW"/>
</dbReference>
<dbReference type="Gene3D" id="3.30.420.10">
    <property type="entry name" value="Ribonuclease H-like superfamily/Ribonuclease H"/>
    <property type="match status" value="1"/>
</dbReference>
<dbReference type="Proteomes" id="UP001054252">
    <property type="component" value="Unassembled WGS sequence"/>
</dbReference>
<dbReference type="InterPro" id="IPR039537">
    <property type="entry name" value="Retrotran_Ty1/copia-like"/>
</dbReference>
<feature type="compositionally biased region" description="Basic and acidic residues" evidence="11">
    <location>
        <begin position="170"/>
        <end position="179"/>
    </location>
</feature>
<keyword evidence="6" id="KW-0229">DNA integration</keyword>
<evidence type="ECO:0000256" key="6">
    <source>
        <dbReference type="ARBA" id="ARBA00022908"/>
    </source>
</evidence>
<dbReference type="SUPFAM" id="SSF53098">
    <property type="entry name" value="Ribonuclease H-like"/>
    <property type="match status" value="1"/>
</dbReference>
<feature type="compositionally biased region" description="Polar residues" evidence="11">
    <location>
        <begin position="219"/>
        <end position="230"/>
    </location>
</feature>